<name>A0ABV7L3Z6_9PROT</name>
<dbReference type="SMART" id="SM00388">
    <property type="entry name" value="HisKA"/>
    <property type="match status" value="1"/>
</dbReference>
<evidence type="ECO:0000313" key="12">
    <source>
        <dbReference type="EMBL" id="MFC3229391.1"/>
    </source>
</evidence>
<dbReference type="GO" id="GO:0005524">
    <property type="term" value="F:ATP binding"/>
    <property type="evidence" value="ECO:0007669"/>
    <property type="project" value="UniProtKB-KW"/>
</dbReference>
<evidence type="ECO:0000256" key="8">
    <source>
        <dbReference type="ARBA" id="ARBA00023012"/>
    </source>
</evidence>
<dbReference type="InterPro" id="IPR036097">
    <property type="entry name" value="HisK_dim/P_sf"/>
</dbReference>
<accession>A0ABV7L3Z6</accession>
<dbReference type="PROSITE" id="PS50112">
    <property type="entry name" value="PAS"/>
    <property type="match status" value="1"/>
</dbReference>
<dbReference type="CDD" id="cd00130">
    <property type="entry name" value="PAS"/>
    <property type="match status" value="1"/>
</dbReference>
<keyword evidence="3" id="KW-0597">Phosphoprotein</keyword>
<dbReference type="InterPro" id="IPR004358">
    <property type="entry name" value="Sig_transdc_His_kin-like_C"/>
</dbReference>
<dbReference type="Pfam" id="PF00512">
    <property type="entry name" value="HisKA"/>
    <property type="match status" value="1"/>
</dbReference>
<keyword evidence="8" id="KW-0902">Two-component regulatory system</keyword>
<comment type="catalytic activity">
    <reaction evidence="1">
        <text>ATP + protein L-histidine = ADP + protein N-phospho-L-histidine.</text>
        <dbReference type="EC" id="2.7.13.3"/>
    </reaction>
</comment>
<dbReference type="EC" id="2.7.13.3" evidence="2"/>
<evidence type="ECO:0000259" key="10">
    <source>
        <dbReference type="PROSITE" id="PS50109"/>
    </source>
</evidence>
<dbReference type="PANTHER" id="PTHR43065:SF46">
    <property type="entry name" value="C4-DICARBOXYLATE TRANSPORT SENSOR PROTEIN DCTB"/>
    <property type="match status" value="1"/>
</dbReference>
<evidence type="ECO:0000313" key="13">
    <source>
        <dbReference type="Proteomes" id="UP001595528"/>
    </source>
</evidence>
<dbReference type="SUPFAM" id="SSF55874">
    <property type="entry name" value="ATPase domain of HSP90 chaperone/DNA topoisomerase II/histidine kinase"/>
    <property type="match status" value="1"/>
</dbReference>
<dbReference type="SUPFAM" id="SSF47384">
    <property type="entry name" value="Homodimeric domain of signal transducing histidine kinase"/>
    <property type="match status" value="1"/>
</dbReference>
<evidence type="ECO:0000256" key="1">
    <source>
        <dbReference type="ARBA" id="ARBA00000085"/>
    </source>
</evidence>
<dbReference type="EMBL" id="JBHRTR010000031">
    <property type="protein sequence ID" value="MFC3229391.1"/>
    <property type="molecule type" value="Genomic_DNA"/>
</dbReference>
<dbReference type="Pfam" id="PF02518">
    <property type="entry name" value="HATPase_c"/>
    <property type="match status" value="1"/>
</dbReference>
<dbReference type="PANTHER" id="PTHR43065">
    <property type="entry name" value="SENSOR HISTIDINE KINASE"/>
    <property type="match status" value="1"/>
</dbReference>
<keyword evidence="13" id="KW-1185">Reference proteome</keyword>
<dbReference type="Gene3D" id="3.30.565.10">
    <property type="entry name" value="Histidine kinase-like ATPase, C-terminal domain"/>
    <property type="match status" value="1"/>
</dbReference>
<organism evidence="12 13">
    <name type="scientific">Marinibaculum pumilum</name>
    <dbReference type="NCBI Taxonomy" id="1766165"/>
    <lineage>
        <taxon>Bacteria</taxon>
        <taxon>Pseudomonadati</taxon>
        <taxon>Pseudomonadota</taxon>
        <taxon>Alphaproteobacteria</taxon>
        <taxon>Rhodospirillales</taxon>
        <taxon>Rhodospirillaceae</taxon>
        <taxon>Marinibaculum</taxon>
    </lineage>
</organism>
<dbReference type="SMART" id="SM00387">
    <property type="entry name" value="HATPase_c"/>
    <property type="match status" value="1"/>
</dbReference>
<dbReference type="Pfam" id="PF00989">
    <property type="entry name" value="PAS"/>
    <property type="match status" value="1"/>
</dbReference>
<dbReference type="InterPro" id="IPR005467">
    <property type="entry name" value="His_kinase_dom"/>
</dbReference>
<keyword evidence="6" id="KW-0418">Kinase</keyword>
<gene>
    <name evidence="12" type="ORF">ACFOGJ_19245</name>
</gene>
<dbReference type="Gene3D" id="1.10.287.130">
    <property type="match status" value="1"/>
</dbReference>
<sequence length="404" mass="42962">MAVGGQEPAARSIDEAGADAPERGRHDLPVGTHLADVLDALPTPVLALDDGYAIYFANRPAEDLLGYRAGELAGVPLQQLSETAAMQLQGLSRRETPRQILCRLTCKDGRSLQLRIQGRALRRGRPEALLLLSEGRESRPDPAATTGSSQLATLGQIAAGLAQELEQPLSVIRMSADNTILMVEDGETDPRFLRGQLGLISGQSQRMARILEHLRHFARIERIDPVSFDVSDSVRTALALMERDFRRSGIRSLISLPYGAAIAFGLPLRLEQVLVNLFINARDAILREPGLPPAEDPATPAGRQGRVAGDVRVAVTVLPGVTEGAGCVEIRVSDTGPGIPDRYLGRIFDPFFTTKPPGSGTGLGLSICAALVSDMGGSIAARNGEGGAEFVVLMPVAAPPADRV</sequence>
<evidence type="ECO:0000256" key="2">
    <source>
        <dbReference type="ARBA" id="ARBA00012438"/>
    </source>
</evidence>
<evidence type="ECO:0000256" key="4">
    <source>
        <dbReference type="ARBA" id="ARBA00022679"/>
    </source>
</evidence>
<dbReference type="InterPro" id="IPR003594">
    <property type="entry name" value="HATPase_dom"/>
</dbReference>
<evidence type="ECO:0000256" key="5">
    <source>
        <dbReference type="ARBA" id="ARBA00022741"/>
    </source>
</evidence>
<keyword evidence="7 12" id="KW-0067">ATP-binding</keyword>
<feature type="region of interest" description="Disordered" evidence="9">
    <location>
        <begin position="1"/>
        <end position="27"/>
    </location>
</feature>
<protein>
    <recommendedName>
        <fullName evidence="2">histidine kinase</fullName>
        <ecNumber evidence="2">2.7.13.3</ecNumber>
    </recommendedName>
</protein>
<dbReference type="Proteomes" id="UP001595528">
    <property type="component" value="Unassembled WGS sequence"/>
</dbReference>
<feature type="domain" description="Histidine kinase" evidence="10">
    <location>
        <begin position="160"/>
        <end position="398"/>
    </location>
</feature>
<dbReference type="RefSeq" id="WP_379903536.1">
    <property type="nucleotide sequence ID" value="NZ_JBHRTR010000031.1"/>
</dbReference>
<feature type="domain" description="PAS" evidence="11">
    <location>
        <begin position="30"/>
        <end position="74"/>
    </location>
</feature>
<dbReference type="InterPro" id="IPR000014">
    <property type="entry name" value="PAS"/>
</dbReference>
<dbReference type="NCBIfam" id="TIGR00229">
    <property type="entry name" value="sensory_box"/>
    <property type="match status" value="1"/>
</dbReference>
<dbReference type="InterPro" id="IPR036890">
    <property type="entry name" value="HATPase_C_sf"/>
</dbReference>
<dbReference type="PRINTS" id="PR00344">
    <property type="entry name" value="BCTRLSENSOR"/>
</dbReference>
<evidence type="ECO:0000256" key="7">
    <source>
        <dbReference type="ARBA" id="ARBA00022840"/>
    </source>
</evidence>
<evidence type="ECO:0000259" key="11">
    <source>
        <dbReference type="PROSITE" id="PS50112"/>
    </source>
</evidence>
<evidence type="ECO:0000256" key="9">
    <source>
        <dbReference type="SAM" id="MobiDB-lite"/>
    </source>
</evidence>
<evidence type="ECO:0000256" key="6">
    <source>
        <dbReference type="ARBA" id="ARBA00022777"/>
    </source>
</evidence>
<reference evidence="13" key="1">
    <citation type="journal article" date="2019" name="Int. J. Syst. Evol. Microbiol.">
        <title>The Global Catalogue of Microorganisms (GCM) 10K type strain sequencing project: providing services to taxonomists for standard genome sequencing and annotation.</title>
        <authorList>
            <consortium name="The Broad Institute Genomics Platform"/>
            <consortium name="The Broad Institute Genome Sequencing Center for Infectious Disease"/>
            <person name="Wu L."/>
            <person name="Ma J."/>
        </authorList>
    </citation>
    <scope>NUCLEOTIDE SEQUENCE [LARGE SCALE GENOMIC DNA]</scope>
    <source>
        <strain evidence="13">KCTC 42964</strain>
    </source>
</reference>
<dbReference type="SUPFAM" id="SSF55785">
    <property type="entry name" value="PYP-like sensor domain (PAS domain)"/>
    <property type="match status" value="1"/>
</dbReference>
<dbReference type="Gene3D" id="3.30.450.20">
    <property type="entry name" value="PAS domain"/>
    <property type="match status" value="1"/>
</dbReference>
<keyword evidence="4" id="KW-0808">Transferase</keyword>
<dbReference type="InterPro" id="IPR035965">
    <property type="entry name" value="PAS-like_dom_sf"/>
</dbReference>
<dbReference type="SMART" id="SM00091">
    <property type="entry name" value="PAS"/>
    <property type="match status" value="1"/>
</dbReference>
<evidence type="ECO:0000256" key="3">
    <source>
        <dbReference type="ARBA" id="ARBA00022553"/>
    </source>
</evidence>
<comment type="caution">
    <text evidence="12">The sequence shown here is derived from an EMBL/GenBank/DDBJ whole genome shotgun (WGS) entry which is preliminary data.</text>
</comment>
<dbReference type="CDD" id="cd00082">
    <property type="entry name" value="HisKA"/>
    <property type="match status" value="1"/>
</dbReference>
<keyword evidence="5" id="KW-0547">Nucleotide-binding</keyword>
<proteinExistence type="predicted"/>
<dbReference type="InterPro" id="IPR003661">
    <property type="entry name" value="HisK_dim/P_dom"/>
</dbReference>
<dbReference type="PROSITE" id="PS50109">
    <property type="entry name" value="HIS_KIN"/>
    <property type="match status" value="1"/>
</dbReference>
<dbReference type="InterPro" id="IPR013767">
    <property type="entry name" value="PAS_fold"/>
</dbReference>